<reference evidence="2" key="1">
    <citation type="submission" date="2021-02" db="EMBL/GenBank/DDBJ databases">
        <authorList>
            <person name="Nowell W R."/>
        </authorList>
    </citation>
    <scope>NUCLEOTIDE SEQUENCE</scope>
</reference>
<dbReference type="Pfam" id="PF13679">
    <property type="entry name" value="Methyltransf_32"/>
    <property type="match status" value="1"/>
</dbReference>
<dbReference type="SUPFAM" id="SSF53335">
    <property type="entry name" value="S-adenosyl-L-methionine-dependent methyltransferases"/>
    <property type="match status" value="1"/>
</dbReference>
<evidence type="ECO:0000313" key="3">
    <source>
        <dbReference type="Proteomes" id="UP000663881"/>
    </source>
</evidence>
<organism evidence="2 3">
    <name type="scientific">Adineta steineri</name>
    <dbReference type="NCBI Taxonomy" id="433720"/>
    <lineage>
        <taxon>Eukaryota</taxon>
        <taxon>Metazoa</taxon>
        <taxon>Spiralia</taxon>
        <taxon>Gnathifera</taxon>
        <taxon>Rotifera</taxon>
        <taxon>Eurotatoria</taxon>
        <taxon>Bdelloidea</taxon>
        <taxon>Adinetida</taxon>
        <taxon>Adinetidae</taxon>
        <taxon>Adineta</taxon>
    </lineage>
</organism>
<evidence type="ECO:0000313" key="2">
    <source>
        <dbReference type="EMBL" id="CAF4277666.1"/>
    </source>
</evidence>
<feature type="domain" description="Methyltransferase" evidence="1">
    <location>
        <begin position="4"/>
        <end position="120"/>
    </location>
</feature>
<comment type="caution">
    <text evidence="2">The sequence shown here is derived from an EMBL/GenBank/DDBJ whole genome shotgun (WGS) entry which is preliminary data.</text>
</comment>
<name>A0A820GE20_9BILA</name>
<evidence type="ECO:0000259" key="1">
    <source>
        <dbReference type="Pfam" id="PF13679"/>
    </source>
</evidence>
<sequence>MSHKKEHEVDILAPVINQLANMSNADSIIDYGSGRGYLGVQISHDYDRNVLGIESCEATAHSGERRLELISKYQKELNNNKKYKTTSTIVNSETNFENLFYQTFNSYSSSFLLCGLHACELSSENDPCSFPLSYRLIQEKTKLGRNARMLAVQSFERNKADQTLNAGLWYRALMQLILVEVYQLTSALEDIKLGKINRKPLTFEEYVWKALDKLKLDKTK</sequence>
<dbReference type="AlphaFoldDB" id="A0A820GE20"/>
<dbReference type="InterPro" id="IPR029063">
    <property type="entry name" value="SAM-dependent_MTases_sf"/>
</dbReference>
<dbReference type="EMBL" id="CAJOAY010014381">
    <property type="protein sequence ID" value="CAF4277666.1"/>
    <property type="molecule type" value="Genomic_DNA"/>
</dbReference>
<dbReference type="InterPro" id="IPR052220">
    <property type="entry name" value="METTL25"/>
</dbReference>
<dbReference type="Proteomes" id="UP000663881">
    <property type="component" value="Unassembled WGS sequence"/>
</dbReference>
<dbReference type="PANTHER" id="PTHR12496">
    <property type="entry name" value="CGI-41 METHYLTRANSFERASE"/>
    <property type="match status" value="1"/>
</dbReference>
<gene>
    <name evidence="2" type="ORF">OKA104_LOCUS45011</name>
</gene>
<dbReference type="PANTHER" id="PTHR12496:SF0">
    <property type="entry name" value="METHYLTRANSFERASE DOMAIN-CONTAINING PROTEIN"/>
    <property type="match status" value="1"/>
</dbReference>
<accession>A0A820GE20</accession>
<protein>
    <recommendedName>
        <fullName evidence="1">Methyltransferase domain-containing protein</fullName>
    </recommendedName>
</protein>
<proteinExistence type="predicted"/>
<dbReference type="InterPro" id="IPR025714">
    <property type="entry name" value="Methyltranfer_dom"/>
</dbReference>
<feature type="non-terminal residue" evidence="2">
    <location>
        <position position="220"/>
    </location>
</feature>
<feature type="non-terminal residue" evidence="2">
    <location>
        <position position="1"/>
    </location>
</feature>